<name>A0A2T3FLR1_9CLOT</name>
<keyword evidence="3" id="KW-1185">Reference proteome</keyword>
<sequence>MEKLLTVVIPAYNAEKYITYTLDSLCAGCRDRDLKKKNQSWTGNETESNIQTVSARMPDFQPGMDWSEYMEILIIDDGSRDQTGAIADQYAERYPTVVRVIHKENGGHGSGINCGIQNALGRYMKVVDADDWVDPEALDHLIAALKNCRDDVLVSGFYWRFENGSGEESSFPKKAEIPEPFSGVKYGISYEFDGIADQIYMKMHGITWKTEILRKMPLSIDEHCYYVDAEYILYPIPWVKTVSFIPDFVYQYRIGREGQSVSPEKMIRNKENYDREMESLLSFYRLYQGGTLTGKDGKKISCTQEKLQYLENGIARVAAGRVKILLSLPADKEVKHALMQFEDELLRDYPEIYHANRNKAVKLLRVSRYGLYRAAVWALSKMNRSF</sequence>
<organism evidence="2 3">
    <name type="scientific">Clostridium fessum</name>
    <dbReference type="NCBI Taxonomy" id="2126740"/>
    <lineage>
        <taxon>Bacteria</taxon>
        <taxon>Bacillati</taxon>
        <taxon>Bacillota</taxon>
        <taxon>Clostridia</taxon>
        <taxon>Eubacteriales</taxon>
        <taxon>Clostridiaceae</taxon>
        <taxon>Clostridium</taxon>
    </lineage>
</organism>
<dbReference type="SUPFAM" id="SSF53448">
    <property type="entry name" value="Nucleotide-diphospho-sugar transferases"/>
    <property type="match status" value="1"/>
</dbReference>
<dbReference type="AlphaFoldDB" id="A0A2T3FLR1"/>
<dbReference type="Proteomes" id="UP000241048">
    <property type="component" value="Unassembled WGS sequence"/>
</dbReference>
<comment type="caution">
    <text evidence="2">The sequence shown here is derived from an EMBL/GenBank/DDBJ whole genome shotgun (WGS) entry which is preliminary data.</text>
</comment>
<dbReference type="Pfam" id="PF00535">
    <property type="entry name" value="Glycos_transf_2"/>
    <property type="match status" value="1"/>
</dbReference>
<keyword evidence="2" id="KW-0808">Transferase</keyword>
<dbReference type="CDD" id="cd00761">
    <property type="entry name" value="Glyco_tranf_GTA_type"/>
    <property type="match status" value="1"/>
</dbReference>
<dbReference type="InterPro" id="IPR029044">
    <property type="entry name" value="Nucleotide-diphossugar_trans"/>
</dbReference>
<dbReference type="Gene3D" id="3.90.550.10">
    <property type="entry name" value="Spore Coat Polysaccharide Biosynthesis Protein SpsA, Chain A"/>
    <property type="match status" value="1"/>
</dbReference>
<protein>
    <submittedName>
        <fullName evidence="2">Glycosyl transferase family 2</fullName>
    </submittedName>
</protein>
<feature type="domain" description="Glycosyltransferase 2-like" evidence="1">
    <location>
        <begin position="70"/>
        <end position="165"/>
    </location>
</feature>
<evidence type="ECO:0000259" key="1">
    <source>
        <dbReference type="Pfam" id="PF00535"/>
    </source>
</evidence>
<reference evidence="2 3" key="1">
    <citation type="submission" date="2018-03" db="EMBL/GenBank/DDBJ databases">
        <title>Lachnoclostridium SNUG30386 gen.nov., sp.nov., isolated from human faeces.</title>
        <authorList>
            <person name="Seo B."/>
            <person name="Jeon K."/>
            <person name="Ko G."/>
        </authorList>
    </citation>
    <scope>NUCLEOTIDE SEQUENCE [LARGE SCALE GENOMIC DNA]</scope>
    <source>
        <strain evidence="2 3">SNUG30386</strain>
    </source>
</reference>
<dbReference type="InterPro" id="IPR001173">
    <property type="entry name" value="Glyco_trans_2-like"/>
</dbReference>
<dbReference type="PANTHER" id="PTHR22916">
    <property type="entry name" value="GLYCOSYLTRANSFERASE"/>
    <property type="match status" value="1"/>
</dbReference>
<evidence type="ECO:0000313" key="3">
    <source>
        <dbReference type="Proteomes" id="UP000241048"/>
    </source>
</evidence>
<dbReference type="PANTHER" id="PTHR22916:SF3">
    <property type="entry name" value="UDP-GLCNAC:BETAGAL BETA-1,3-N-ACETYLGLUCOSAMINYLTRANSFERASE-LIKE PROTEIN 1"/>
    <property type="match status" value="1"/>
</dbReference>
<evidence type="ECO:0000313" key="2">
    <source>
        <dbReference type="EMBL" id="PST36221.1"/>
    </source>
</evidence>
<gene>
    <name evidence="2" type="ORF">C7U56_13405</name>
</gene>
<dbReference type="EMBL" id="PYLO01000005">
    <property type="protein sequence ID" value="PST36221.1"/>
    <property type="molecule type" value="Genomic_DNA"/>
</dbReference>
<dbReference type="GO" id="GO:0016758">
    <property type="term" value="F:hexosyltransferase activity"/>
    <property type="evidence" value="ECO:0007669"/>
    <property type="project" value="UniProtKB-ARBA"/>
</dbReference>
<proteinExistence type="predicted"/>
<accession>A0A2T3FLR1</accession>